<proteinExistence type="predicted"/>
<evidence type="ECO:0000313" key="1">
    <source>
        <dbReference type="EMBL" id="GFT25446.1"/>
    </source>
</evidence>
<dbReference type="EMBL" id="BMAW01060283">
    <property type="protein sequence ID" value="GFT25446.1"/>
    <property type="molecule type" value="Genomic_DNA"/>
</dbReference>
<protein>
    <submittedName>
        <fullName evidence="1">Uncharacterized protein</fullName>
    </submittedName>
</protein>
<dbReference type="Proteomes" id="UP000887013">
    <property type="component" value="Unassembled WGS sequence"/>
</dbReference>
<name>A0A8X6TM68_NEPPI</name>
<keyword evidence="2" id="KW-1185">Reference proteome</keyword>
<evidence type="ECO:0000313" key="2">
    <source>
        <dbReference type="Proteomes" id="UP000887013"/>
    </source>
</evidence>
<gene>
    <name evidence="1" type="ORF">NPIL_519731</name>
</gene>
<dbReference type="AlphaFoldDB" id="A0A8X6TM68"/>
<reference evidence="1" key="1">
    <citation type="submission" date="2020-08" db="EMBL/GenBank/DDBJ databases">
        <title>Multicomponent nature underlies the extraordinary mechanical properties of spider dragline silk.</title>
        <authorList>
            <person name="Kono N."/>
            <person name="Nakamura H."/>
            <person name="Mori M."/>
            <person name="Yoshida Y."/>
            <person name="Ohtoshi R."/>
            <person name="Malay A.D."/>
            <person name="Moran D.A.P."/>
            <person name="Tomita M."/>
            <person name="Numata K."/>
            <person name="Arakawa K."/>
        </authorList>
    </citation>
    <scope>NUCLEOTIDE SEQUENCE</scope>
</reference>
<sequence length="107" mass="12435">MCRLYDNLYDHQNMPLRVEDYRERVVTQCYNYNLFHYSANSCHMVARCLKCGIAYLTIDCEIKEKLTNPESSVSTAVNKITSSHGLRFVAAFPYDNPRASNRSLIQF</sequence>
<comment type="caution">
    <text evidence="1">The sequence shown here is derived from an EMBL/GenBank/DDBJ whole genome shotgun (WGS) entry which is preliminary data.</text>
</comment>
<organism evidence="1 2">
    <name type="scientific">Nephila pilipes</name>
    <name type="common">Giant wood spider</name>
    <name type="synonym">Nephila maculata</name>
    <dbReference type="NCBI Taxonomy" id="299642"/>
    <lineage>
        <taxon>Eukaryota</taxon>
        <taxon>Metazoa</taxon>
        <taxon>Ecdysozoa</taxon>
        <taxon>Arthropoda</taxon>
        <taxon>Chelicerata</taxon>
        <taxon>Arachnida</taxon>
        <taxon>Araneae</taxon>
        <taxon>Araneomorphae</taxon>
        <taxon>Entelegynae</taxon>
        <taxon>Araneoidea</taxon>
        <taxon>Nephilidae</taxon>
        <taxon>Nephila</taxon>
    </lineage>
</organism>
<accession>A0A8X6TM68</accession>